<dbReference type="Pfam" id="PF01693">
    <property type="entry name" value="Cauli_VI"/>
    <property type="match status" value="1"/>
</dbReference>
<feature type="region of interest" description="Disordered" evidence="13">
    <location>
        <begin position="47"/>
        <end position="78"/>
    </location>
</feature>
<evidence type="ECO:0000256" key="6">
    <source>
        <dbReference type="ARBA" id="ARBA00017721"/>
    </source>
</evidence>
<evidence type="ECO:0000256" key="12">
    <source>
        <dbReference type="HAMAP-Rule" id="MF_00042"/>
    </source>
</evidence>
<evidence type="ECO:0000256" key="13">
    <source>
        <dbReference type="SAM" id="MobiDB-lite"/>
    </source>
</evidence>
<comment type="caution">
    <text evidence="15">The sequence shown here is derived from an EMBL/GenBank/DDBJ whole genome shotgun (WGS) entry which is preliminary data.</text>
</comment>
<dbReference type="InterPro" id="IPR036397">
    <property type="entry name" value="RNaseH_sf"/>
</dbReference>
<evidence type="ECO:0000256" key="10">
    <source>
        <dbReference type="ARBA" id="ARBA00022801"/>
    </source>
</evidence>
<dbReference type="EC" id="3.1.26.4" evidence="5 12"/>
<dbReference type="SUPFAM" id="SSF55658">
    <property type="entry name" value="L9 N-domain-like"/>
    <property type="match status" value="1"/>
</dbReference>
<dbReference type="InterPro" id="IPR011320">
    <property type="entry name" value="RNase_H1_N"/>
</dbReference>
<dbReference type="EMBL" id="JACCQK010000618">
    <property type="protein sequence ID" value="MBG0780195.1"/>
    <property type="molecule type" value="Genomic_DNA"/>
</dbReference>
<dbReference type="Gene3D" id="3.40.970.10">
    <property type="entry name" value="Ribonuclease H1, N-terminal domain"/>
    <property type="match status" value="1"/>
</dbReference>
<dbReference type="InterPro" id="IPR037056">
    <property type="entry name" value="RNase_H1_N_sf"/>
</dbReference>
<feature type="domain" description="RNase H type-1" evidence="14">
    <location>
        <begin position="77"/>
        <end position="222"/>
    </location>
</feature>
<evidence type="ECO:0000256" key="9">
    <source>
        <dbReference type="ARBA" id="ARBA00022759"/>
    </source>
</evidence>
<evidence type="ECO:0000256" key="8">
    <source>
        <dbReference type="ARBA" id="ARBA00022723"/>
    </source>
</evidence>
<organism evidence="15 16">
    <name type="scientific">Desulfotignum balticum</name>
    <dbReference type="NCBI Taxonomy" id="115781"/>
    <lineage>
        <taxon>Bacteria</taxon>
        <taxon>Pseudomonadati</taxon>
        <taxon>Thermodesulfobacteriota</taxon>
        <taxon>Desulfobacteria</taxon>
        <taxon>Desulfobacterales</taxon>
        <taxon>Desulfobacteraceae</taxon>
        <taxon>Desulfotignum</taxon>
    </lineage>
</organism>
<dbReference type="Gene3D" id="3.30.420.10">
    <property type="entry name" value="Ribonuclease H-like superfamily/Ribonuclease H"/>
    <property type="match status" value="1"/>
</dbReference>
<protein>
    <recommendedName>
        <fullName evidence="6 12">Ribonuclease H</fullName>
        <shortName evidence="12">RNase H</shortName>
        <ecNumber evidence="5 12">3.1.26.4</ecNumber>
    </recommendedName>
</protein>
<dbReference type="NCBIfam" id="NF001236">
    <property type="entry name" value="PRK00203.1"/>
    <property type="match status" value="1"/>
</dbReference>
<dbReference type="PANTHER" id="PTHR10642:SF26">
    <property type="entry name" value="RIBONUCLEASE H1"/>
    <property type="match status" value="1"/>
</dbReference>
<keyword evidence="7 12" id="KW-0540">Nuclease</keyword>
<feature type="binding site" evidence="12">
    <location>
        <position position="86"/>
    </location>
    <ligand>
        <name>Mg(2+)</name>
        <dbReference type="ChEBI" id="CHEBI:18420"/>
        <label>1</label>
    </ligand>
</feature>
<feature type="compositionally biased region" description="Polar residues" evidence="13">
    <location>
        <begin position="59"/>
        <end position="73"/>
    </location>
</feature>
<dbReference type="GO" id="GO:0000287">
    <property type="term" value="F:magnesium ion binding"/>
    <property type="evidence" value="ECO:0007669"/>
    <property type="project" value="UniProtKB-UniRule"/>
</dbReference>
<feature type="binding site" evidence="12">
    <location>
        <position position="86"/>
    </location>
    <ligand>
        <name>Mg(2+)</name>
        <dbReference type="ChEBI" id="CHEBI:18420"/>
        <label>2</label>
    </ligand>
</feature>
<keyword evidence="8 12" id="KW-0479">Metal-binding</keyword>
<comment type="catalytic activity">
    <reaction evidence="1 12">
        <text>Endonucleolytic cleavage to 5'-phosphomonoester.</text>
        <dbReference type="EC" id="3.1.26.4"/>
    </reaction>
</comment>
<feature type="binding site" evidence="12">
    <location>
        <position position="149"/>
    </location>
    <ligand>
        <name>Mg(2+)</name>
        <dbReference type="ChEBI" id="CHEBI:18420"/>
        <label>1</label>
    </ligand>
</feature>
<comment type="cofactor">
    <cofactor evidence="12">
        <name>Mg(2+)</name>
        <dbReference type="ChEBI" id="CHEBI:18420"/>
    </cofactor>
    <text evidence="12">Binds 1 Mg(2+) ion per subunit. May bind a second metal ion at a regulatory site, or after substrate binding.</text>
</comment>
<keyword evidence="11 12" id="KW-0460">Magnesium</keyword>
<evidence type="ECO:0000313" key="16">
    <source>
        <dbReference type="Proteomes" id="UP000706172"/>
    </source>
</evidence>
<comment type="subunit">
    <text evidence="4 12">Monomer.</text>
</comment>
<dbReference type="GO" id="GO:0005737">
    <property type="term" value="C:cytoplasm"/>
    <property type="evidence" value="ECO:0007669"/>
    <property type="project" value="UniProtKB-SubCell"/>
</dbReference>
<dbReference type="GO" id="GO:0043137">
    <property type="term" value="P:DNA replication, removal of RNA primer"/>
    <property type="evidence" value="ECO:0007669"/>
    <property type="project" value="TreeGrafter"/>
</dbReference>
<name>A0A931G9A8_9BACT</name>
<dbReference type="SUPFAM" id="SSF53098">
    <property type="entry name" value="Ribonuclease H-like"/>
    <property type="match status" value="1"/>
</dbReference>
<accession>A0A931G9A8</accession>
<evidence type="ECO:0000256" key="5">
    <source>
        <dbReference type="ARBA" id="ARBA00012180"/>
    </source>
</evidence>
<dbReference type="PIRSF" id="PIRSF036852">
    <property type="entry name" value="Ribonuclease_H1_euk"/>
    <property type="match status" value="1"/>
</dbReference>
<keyword evidence="9 12" id="KW-0255">Endonuclease</keyword>
<dbReference type="PANTHER" id="PTHR10642">
    <property type="entry name" value="RIBONUCLEASE H1"/>
    <property type="match status" value="1"/>
</dbReference>
<dbReference type="PROSITE" id="PS50879">
    <property type="entry name" value="RNASE_H_1"/>
    <property type="match status" value="1"/>
</dbReference>
<gene>
    <name evidence="12 15" type="primary">rnhA</name>
    <name evidence="15" type="ORF">H0S81_09770</name>
</gene>
<dbReference type="GO" id="GO:0003676">
    <property type="term" value="F:nucleic acid binding"/>
    <property type="evidence" value="ECO:0007669"/>
    <property type="project" value="InterPro"/>
</dbReference>
<comment type="function">
    <text evidence="2 12">Endonuclease that specifically degrades the RNA of RNA-DNA hybrids.</text>
</comment>
<dbReference type="Proteomes" id="UP000706172">
    <property type="component" value="Unassembled WGS sequence"/>
</dbReference>
<dbReference type="InterPro" id="IPR002156">
    <property type="entry name" value="RNaseH_domain"/>
</dbReference>
<evidence type="ECO:0000259" key="14">
    <source>
        <dbReference type="PROSITE" id="PS50879"/>
    </source>
</evidence>
<dbReference type="CDD" id="cd09278">
    <property type="entry name" value="RNase_HI_prokaryote_like"/>
    <property type="match status" value="1"/>
</dbReference>
<dbReference type="FunFam" id="3.40.970.10:FF:000002">
    <property type="entry name" value="Ribonuclease H"/>
    <property type="match status" value="1"/>
</dbReference>
<evidence type="ECO:0000256" key="7">
    <source>
        <dbReference type="ARBA" id="ARBA00022722"/>
    </source>
</evidence>
<evidence type="ECO:0000256" key="11">
    <source>
        <dbReference type="ARBA" id="ARBA00022842"/>
    </source>
</evidence>
<feature type="binding site" evidence="12">
    <location>
        <position position="214"/>
    </location>
    <ligand>
        <name>Mg(2+)</name>
        <dbReference type="ChEBI" id="CHEBI:18420"/>
        <label>2</label>
    </ligand>
</feature>
<evidence type="ECO:0000256" key="3">
    <source>
        <dbReference type="ARBA" id="ARBA00005300"/>
    </source>
</evidence>
<dbReference type="InterPro" id="IPR017067">
    <property type="entry name" value="RNase_H1_euk"/>
</dbReference>
<evidence type="ECO:0000313" key="15">
    <source>
        <dbReference type="EMBL" id="MBG0780195.1"/>
    </source>
</evidence>
<sequence length="231" mass="25030">MKYYAVATGRTTGIFTTWPEAKAQVEGFPGAVYKSFKTREQAEAFLADPVLGTGRKKTASSQKSRNNGPSGTDNDWPEGTIVVYTDGSAIGNPGPGGYGVVIQKHPDTPAKELSGSYGHTTNNRMEMTAVIKALQALQGTVSPVVVHSDSRYVVDALTKGWAAGWEKRGWKRSNGQPALNPDLWKQLLPLVQSLNVRFVWVRGHSGNPLNERCDELANTAARNGNPQDDTM</sequence>
<evidence type="ECO:0000256" key="1">
    <source>
        <dbReference type="ARBA" id="ARBA00000077"/>
    </source>
</evidence>
<dbReference type="InterPro" id="IPR009027">
    <property type="entry name" value="Ribosomal_bL9/RNase_H1_N"/>
</dbReference>
<keyword evidence="12" id="KW-0963">Cytoplasm</keyword>
<proteinExistence type="inferred from homology"/>
<reference evidence="15" key="1">
    <citation type="submission" date="2020-07" db="EMBL/GenBank/DDBJ databases">
        <title>Severe corrosion of carbon steel in oil field produced water can be linked to methanogenic archaea containing a special type of NiFe hydrogenase.</title>
        <authorList>
            <person name="Lahme S."/>
            <person name="Mand J."/>
            <person name="Longwell J."/>
            <person name="Smith R."/>
            <person name="Enning D."/>
        </authorList>
    </citation>
    <scope>NUCLEOTIDE SEQUENCE</scope>
    <source>
        <strain evidence="15">MIC098Bin6</strain>
    </source>
</reference>
<dbReference type="InterPro" id="IPR050092">
    <property type="entry name" value="RNase_H"/>
</dbReference>
<evidence type="ECO:0000256" key="4">
    <source>
        <dbReference type="ARBA" id="ARBA00011245"/>
    </source>
</evidence>
<dbReference type="Pfam" id="PF00075">
    <property type="entry name" value="RNase_H"/>
    <property type="match status" value="1"/>
</dbReference>
<comment type="subcellular location">
    <subcellularLocation>
        <location evidence="12">Cytoplasm</location>
    </subcellularLocation>
</comment>
<keyword evidence="10 12" id="KW-0378">Hydrolase</keyword>
<evidence type="ECO:0000256" key="2">
    <source>
        <dbReference type="ARBA" id="ARBA00004065"/>
    </source>
</evidence>
<dbReference type="InterPro" id="IPR022892">
    <property type="entry name" value="RNaseHI"/>
</dbReference>
<dbReference type="AlphaFoldDB" id="A0A931G9A8"/>
<feature type="binding site" evidence="12">
    <location>
        <position position="126"/>
    </location>
    <ligand>
        <name>Mg(2+)</name>
        <dbReference type="ChEBI" id="CHEBI:18420"/>
        <label>1</label>
    </ligand>
</feature>
<comment type="similarity">
    <text evidence="3 12">Belongs to the RNase H family.</text>
</comment>
<dbReference type="InterPro" id="IPR012337">
    <property type="entry name" value="RNaseH-like_sf"/>
</dbReference>
<dbReference type="GO" id="GO:0004523">
    <property type="term" value="F:RNA-DNA hybrid ribonuclease activity"/>
    <property type="evidence" value="ECO:0007669"/>
    <property type="project" value="UniProtKB-UniRule"/>
</dbReference>
<dbReference type="HAMAP" id="MF_00042">
    <property type="entry name" value="RNase_H"/>
    <property type="match status" value="1"/>
</dbReference>